<dbReference type="InterPro" id="IPR036322">
    <property type="entry name" value="WD40_repeat_dom_sf"/>
</dbReference>
<sequence>LNYRKALIFFSSSSGISIDIAAGNSFVTVGQDCTINRWKLPHTSNTVGGVICEQTDSINLDGVAHAVSHIANSSEFVTCGDGVTVWGAQGNKRIREYDVGHDTVHTIRANPIEEAVLVTMKLRPNRIAWNPIEAYTFAVASDDYK</sequence>
<reference evidence="1 2" key="1">
    <citation type="submission" date="2014-03" db="EMBL/GenBank/DDBJ databases">
        <title>Draft genome of the hookworm Oesophagostomum dentatum.</title>
        <authorList>
            <person name="Mitreva M."/>
        </authorList>
    </citation>
    <scope>NUCLEOTIDE SEQUENCE [LARGE SCALE GENOMIC DNA]</scope>
    <source>
        <strain evidence="1 2">OD-Hann</strain>
    </source>
</reference>
<gene>
    <name evidence="1" type="ORF">OESDEN_24844</name>
</gene>
<organism evidence="1 2">
    <name type="scientific">Oesophagostomum dentatum</name>
    <name type="common">Nodular worm</name>
    <dbReference type="NCBI Taxonomy" id="61180"/>
    <lineage>
        <taxon>Eukaryota</taxon>
        <taxon>Metazoa</taxon>
        <taxon>Ecdysozoa</taxon>
        <taxon>Nematoda</taxon>
        <taxon>Chromadorea</taxon>
        <taxon>Rhabditida</taxon>
        <taxon>Rhabditina</taxon>
        <taxon>Rhabditomorpha</taxon>
        <taxon>Strongyloidea</taxon>
        <taxon>Strongylidae</taxon>
        <taxon>Oesophagostomum</taxon>
    </lineage>
</organism>
<dbReference type="GO" id="GO:0032040">
    <property type="term" value="C:small-subunit processome"/>
    <property type="evidence" value="ECO:0007669"/>
    <property type="project" value="TreeGrafter"/>
</dbReference>
<feature type="non-terminal residue" evidence="1">
    <location>
        <position position="1"/>
    </location>
</feature>
<dbReference type="PANTHER" id="PTHR22851">
    <property type="entry name" value="U3 SMALL NUCLEOLAR RNA U3 SNORNA ASSOCIATED PROTEIN"/>
    <property type="match status" value="1"/>
</dbReference>
<dbReference type="EMBL" id="KN612646">
    <property type="protein sequence ID" value="KHJ75540.1"/>
    <property type="molecule type" value="Genomic_DNA"/>
</dbReference>
<dbReference type="SUPFAM" id="SSF50978">
    <property type="entry name" value="WD40 repeat-like"/>
    <property type="match status" value="1"/>
</dbReference>
<protein>
    <recommendedName>
        <fullName evidence="3">WD domain, G-beta repeat protein</fullName>
    </recommendedName>
</protein>
<evidence type="ECO:0000313" key="1">
    <source>
        <dbReference type="EMBL" id="KHJ75540.1"/>
    </source>
</evidence>
<keyword evidence="2" id="KW-1185">Reference proteome</keyword>
<dbReference type="PANTHER" id="PTHR22851:SF0">
    <property type="entry name" value="DDB1- AND CUL4-ASSOCIATED FACTOR 13"/>
    <property type="match status" value="1"/>
</dbReference>
<dbReference type="GO" id="GO:0000462">
    <property type="term" value="P:maturation of SSU-rRNA from tricistronic rRNA transcript (SSU-rRNA, 5.8S rRNA, LSU-rRNA)"/>
    <property type="evidence" value="ECO:0007669"/>
    <property type="project" value="TreeGrafter"/>
</dbReference>
<dbReference type="Proteomes" id="UP000053660">
    <property type="component" value="Unassembled WGS sequence"/>
</dbReference>
<dbReference type="OrthoDB" id="10249065at2759"/>
<dbReference type="InterPro" id="IPR051733">
    <property type="entry name" value="WD_repeat_DCAF13/WDSOF1"/>
</dbReference>
<evidence type="ECO:0008006" key="3">
    <source>
        <dbReference type="Google" id="ProtNLM"/>
    </source>
</evidence>
<proteinExistence type="predicted"/>
<evidence type="ECO:0000313" key="2">
    <source>
        <dbReference type="Proteomes" id="UP000053660"/>
    </source>
</evidence>
<name>A0A0B1RWU4_OESDE</name>
<accession>A0A0B1RWU4</accession>
<dbReference type="AlphaFoldDB" id="A0A0B1RWU4"/>